<evidence type="ECO:0000256" key="5">
    <source>
        <dbReference type="ARBA" id="ARBA00018995"/>
    </source>
</evidence>
<evidence type="ECO:0000259" key="14">
    <source>
        <dbReference type="Pfam" id="PF03313"/>
    </source>
</evidence>
<evidence type="ECO:0000313" key="17">
    <source>
        <dbReference type="Proteomes" id="UP000291483"/>
    </source>
</evidence>
<dbReference type="GO" id="GO:0051539">
    <property type="term" value="F:4 iron, 4 sulfur cluster binding"/>
    <property type="evidence" value="ECO:0007669"/>
    <property type="project" value="UniProtKB-KW"/>
</dbReference>
<reference evidence="16 17" key="1">
    <citation type="submission" date="2019-02" db="EMBL/GenBank/DDBJ databases">
        <title>Sequencing the genomes of 1000 actinobacteria strains.</title>
        <authorList>
            <person name="Klenk H.-P."/>
        </authorList>
    </citation>
    <scope>NUCLEOTIDE SEQUENCE [LARGE SCALE GENOMIC DNA]</scope>
    <source>
        <strain evidence="16 17">DSM 18319</strain>
    </source>
</reference>
<dbReference type="InterPro" id="IPR005130">
    <property type="entry name" value="Ser_deHydtase-like_asu"/>
</dbReference>
<evidence type="ECO:0000256" key="13">
    <source>
        <dbReference type="ARBA" id="ARBA00049406"/>
    </source>
</evidence>
<sequence length="486" mass="50179">MTAFVSALDLFSIGIGPSSSHTVGPMRAARDFADRLEPAMLSQVTRLSCMLFGSLGATGIGHGTPDAIVAGLSGLRPEDCDPAAVRGAWSTLPKSAVGHGSVLLAGIHPVDIARDDISFAPFTRLPGHPNAMTLHAWGRDESGTEHELYQETYYSVGGGFIRRASEDAAHAAAAHPGGGASADAVKRVRVTEAATPRHPLPYSSSEELLALCEAQGISLADIARANEEAVHGREALDAGLDAIWAAMHSCVEHGLATPGVLPGGLGVKRRAPEVRERLEAYDGQPVRERDTSTEWLHAFALAVNEENASGGRVVTAPTNGAAGIIPAVGHYYMRFVPGASDAGIRTFLLTAAAIGSLVKANASISGAEGGCQAEVGSACAMAAGALCAVLGGTPRQVENAAEIAMEHHLGLTCDPVGGLVQVPCIERNAIAASTAVSAARLALHGDGTHLVSLDTVIETMRQTGLDMMTKYKETSEGGLAVNVIEC</sequence>
<dbReference type="PANTHER" id="PTHR30182:SF1">
    <property type="entry name" value="L-SERINE DEHYDRATASE 1"/>
    <property type="match status" value="1"/>
</dbReference>
<comment type="cofactor">
    <cofactor evidence="1">
        <name>[4Fe-4S] cluster</name>
        <dbReference type="ChEBI" id="CHEBI:49883"/>
    </cofactor>
</comment>
<dbReference type="InterPro" id="IPR029009">
    <property type="entry name" value="ASB_dom_sf"/>
</dbReference>
<dbReference type="RefSeq" id="WP_130506244.1">
    <property type="nucleotide sequence ID" value="NZ_SHLC01000001.1"/>
</dbReference>
<dbReference type="GO" id="GO:0006094">
    <property type="term" value="P:gluconeogenesis"/>
    <property type="evidence" value="ECO:0007669"/>
    <property type="project" value="UniProtKB-KW"/>
</dbReference>
<dbReference type="InterPro" id="IPR051318">
    <property type="entry name" value="Fe-S_L-Ser"/>
</dbReference>
<dbReference type="GO" id="GO:0046872">
    <property type="term" value="F:metal ion binding"/>
    <property type="evidence" value="ECO:0007669"/>
    <property type="project" value="UniProtKB-KW"/>
</dbReference>
<evidence type="ECO:0000259" key="15">
    <source>
        <dbReference type="Pfam" id="PF03315"/>
    </source>
</evidence>
<evidence type="ECO:0000256" key="6">
    <source>
        <dbReference type="ARBA" id="ARBA00022432"/>
    </source>
</evidence>
<keyword evidence="8" id="KW-0479">Metal-binding</keyword>
<comment type="caution">
    <text evidence="16">The sequence shown here is derived from an EMBL/GenBank/DDBJ whole genome shotgun (WGS) entry which is preliminary data.</text>
</comment>
<dbReference type="PANTHER" id="PTHR30182">
    <property type="entry name" value="L-SERINE DEHYDRATASE"/>
    <property type="match status" value="1"/>
</dbReference>
<keyword evidence="9" id="KW-0408">Iron</keyword>
<dbReference type="GO" id="GO:0003941">
    <property type="term" value="F:L-serine ammonia-lyase activity"/>
    <property type="evidence" value="ECO:0007669"/>
    <property type="project" value="UniProtKB-EC"/>
</dbReference>
<keyword evidence="10" id="KW-0411">Iron-sulfur</keyword>
<evidence type="ECO:0000256" key="1">
    <source>
        <dbReference type="ARBA" id="ARBA00001966"/>
    </source>
</evidence>
<evidence type="ECO:0000313" key="16">
    <source>
        <dbReference type="EMBL" id="RZU65983.1"/>
    </source>
</evidence>
<feature type="domain" description="Serine dehydratase beta chain" evidence="15">
    <location>
        <begin position="6"/>
        <end position="164"/>
    </location>
</feature>
<evidence type="ECO:0000256" key="11">
    <source>
        <dbReference type="ARBA" id="ARBA00023239"/>
    </source>
</evidence>
<comment type="similarity">
    <text evidence="3">Belongs to the iron-sulfur dependent L-serine dehydratase family.</text>
</comment>
<evidence type="ECO:0000256" key="7">
    <source>
        <dbReference type="ARBA" id="ARBA00022485"/>
    </source>
</evidence>
<gene>
    <name evidence="16" type="ORF">EV379_2328</name>
</gene>
<evidence type="ECO:0000256" key="12">
    <source>
        <dbReference type="ARBA" id="ARBA00041766"/>
    </source>
</evidence>
<keyword evidence="17" id="KW-1185">Reference proteome</keyword>
<organism evidence="16 17">
    <name type="scientific">Microterricola gilva</name>
    <dbReference type="NCBI Taxonomy" id="393267"/>
    <lineage>
        <taxon>Bacteria</taxon>
        <taxon>Bacillati</taxon>
        <taxon>Actinomycetota</taxon>
        <taxon>Actinomycetes</taxon>
        <taxon>Micrococcales</taxon>
        <taxon>Microbacteriaceae</taxon>
        <taxon>Microterricola</taxon>
    </lineage>
</organism>
<dbReference type="FunFam" id="3.30.1330.90:FF:000001">
    <property type="entry name" value="L-serine ammonia-lyase 1"/>
    <property type="match status" value="1"/>
</dbReference>
<comment type="catalytic activity">
    <reaction evidence="13">
        <text>L-serine = pyruvate + NH4(+)</text>
        <dbReference type="Rhea" id="RHEA:19169"/>
        <dbReference type="ChEBI" id="CHEBI:15361"/>
        <dbReference type="ChEBI" id="CHEBI:28938"/>
        <dbReference type="ChEBI" id="CHEBI:33384"/>
        <dbReference type="EC" id="4.3.1.17"/>
    </reaction>
</comment>
<dbReference type="Pfam" id="PF03315">
    <property type="entry name" value="SDH_beta"/>
    <property type="match status" value="1"/>
</dbReference>
<evidence type="ECO:0000256" key="4">
    <source>
        <dbReference type="ARBA" id="ARBA00012093"/>
    </source>
</evidence>
<keyword evidence="11" id="KW-0456">Lyase</keyword>
<dbReference type="InterPro" id="IPR005131">
    <property type="entry name" value="Ser_deHydtase_bsu"/>
</dbReference>
<keyword evidence="6" id="KW-0312">Gluconeogenesis</keyword>
<protein>
    <recommendedName>
        <fullName evidence="5">L-serine dehydratase</fullName>
        <ecNumber evidence="4">4.3.1.17</ecNumber>
    </recommendedName>
    <alternativeName>
        <fullName evidence="12">L-serine deaminase</fullName>
    </alternativeName>
</protein>
<evidence type="ECO:0000256" key="2">
    <source>
        <dbReference type="ARBA" id="ARBA00004742"/>
    </source>
</evidence>
<comment type="pathway">
    <text evidence="2">Carbohydrate biosynthesis; gluconeogenesis.</text>
</comment>
<dbReference type="SUPFAM" id="SSF143548">
    <property type="entry name" value="Serine metabolism enzymes domain"/>
    <property type="match status" value="1"/>
</dbReference>
<dbReference type="EC" id="4.3.1.17" evidence="4"/>
<accession>A0A4Q8APH4</accession>
<evidence type="ECO:0000256" key="3">
    <source>
        <dbReference type="ARBA" id="ARBA00008636"/>
    </source>
</evidence>
<evidence type="ECO:0000256" key="10">
    <source>
        <dbReference type="ARBA" id="ARBA00023014"/>
    </source>
</evidence>
<dbReference type="InterPro" id="IPR004644">
    <property type="entry name" value="Fe-S_L-Ser_mono"/>
</dbReference>
<evidence type="ECO:0000256" key="8">
    <source>
        <dbReference type="ARBA" id="ARBA00022723"/>
    </source>
</evidence>
<name>A0A4Q8APH4_9MICO</name>
<dbReference type="NCBIfam" id="TIGR00720">
    <property type="entry name" value="sda_mono"/>
    <property type="match status" value="1"/>
</dbReference>
<dbReference type="OrthoDB" id="9805537at2"/>
<feature type="domain" description="Serine dehydratase-like alpha subunit" evidence="14">
    <location>
        <begin position="215"/>
        <end position="480"/>
    </location>
</feature>
<dbReference type="EMBL" id="SHLC01000001">
    <property type="protein sequence ID" value="RZU65983.1"/>
    <property type="molecule type" value="Genomic_DNA"/>
</dbReference>
<keyword evidence="7" id="KW-0004">4Fe-4S</keyword>
<proteinExistence type="inferred from homology"/>
<dbReference type="Proteomes" id="UP000291483">
    <property type="component" value="Unassembled WGS sequence"/>
</dbReference>
<dbReference type="Pfam" id="PF03313">
    <property type="entry name" value="SDH_alpha"/>
    <property type="match status" value="1"/>
</dbReference>
<evidence type="ECO:0000256" key="9">
    <source>
        <dbReference type="ARBA" id="ARBA00023004"/>
    </source>
</evidence>
<dbReference type="Gene3D" id="3.30.1330.90">
    <property type="entry name" value="D-3-phosphoglycerate dehydrogenase, domain 3"/>
    <property type="match status" value="1"/>
</dbReference>
<dbReference type="AlphaFoldDB" id="A0A4Q8APH4"/>